<feature type="region of interest" description="Disordered" evidence="1">
    <location>
        <begin position="215"/>
        <end position="234"/>
    </location>
</feature>
<feature type="chain" id="PRO_5029821517" description="Lipoprotein" evidence="2">
    <location>
        <begin position="27"/>
        <end position="234"/>
    </location>
</feature>
<accession>A0A7I9VRR7</accession>
<evidence type="ECO:0000313" key="4">
    <source>
        <dbReference type="Proteomes" id="UP000503640"/>
    </source>
</evidence>
<comment type="caution">
    <text evidence="3">The sequence shown here is derived from an EMBL/GenBank/DDBJ whole genome shotgun (WGS) entry which is preliminary data.</text>
</comment>
<name>A0A7I9VRR7_9BACT</name>
<protein>
    <recommendedName>
        <fullName evidence="5">Lipoprotein</fullName>
    </recommendedName>
</protein>
<evidence type="ECO:0000256" key="2">
    <source>
        <dbReference type="SAM" id="SignalP"/>
    </source>
</evidence>
<sequence length="234" mass="23093">MKRRLLLAAAVTLSACGGASTSPSTAAVTQYRQAALSASTAVTTYQSSTQTMATPADCQAAAQQYAAQMGAAVAAMRASSGSMDDHMRSMGQPGAADMTCGAEVLATQLQQQMGVACASTDMAQNRAVAAQHCQQMALAADHLQMRAAAMASMMGTGSGATGGGMTSGGGMMGGSGMMSGADMTSAMQGMTDGGFTGPDGQHLAWSDAMPGCTMSGGTYQPAPTDGGTPVTPAG</sequence>
<evidence type="ECO:0008006" key="5">
    <source>
        <dbReference type="Google" id="ProtNLM"/>
    </source>
</evidence>
<evidence type="ECO:0000313" key="3">
    <source>
        <dbReference type="EMBL" id="GEJ59126.1"/>
    </source>
</evidence>
<dbReference type="PROSITE" id="PS51257">
    <property type="entry name" value="PROKAR_LIPOPROTEIN"/>
    <property type="match status" value="1"/>
</dbReference>
<keyword evidence="4" id="KW-1185">Reference proteome</keyword>
<dbReference type="Proteomes" id="UP000503640">
    <property type="component" value="Unassembled WGS sequence"/>
</dbReference>
<dbReference type="RefSeq" id="WP_176068338.1">
    <property type="nucleotide sequence ID" value="NZ_BJTG01000011.1"/>
</dbReference>
<keyword evidence="2" id="KW-0732">Signal</keyword>
<gene>
    <name evidence="3" type="ORF">AMYX_38670</name>
</gene>
<dbReference type="AlphaFoldDB" id="A0A7I9VRR7"/>
<evidence type="ECO:0000256" key="1">
    <source>
        <dbReference type="SAM" id="MobiDB-lite"/>
    </source>
</evidence>
<feature type="signal peptide" evidence="2">
    <location>
        <begin position="1"/>
        <end position="26"/>
    </location>
</feature>
<organism evidence="3 4">
    <name type="scientific">Anaeromyxobacter diazotrophicus</name>
    <dbReference type="NCBI Taxonomy" id="2590199"/>
    <lineage>
        <taxon>Bacteria</taxon>
        <taxon>Pseudomonadati</taxon>
        <taxon>Myxococcota</taxon>
        <taxon>Myxococcia</taxon>
        <taxon>Myxococcales</taxon>
        <taxon>Cystobacterineae</taxon>
        <taxon>Anaeromyxobacteraceae</taxon>
        <taxon>Anaeromyxobacter</taxon>
    </lineage>
</organism>
<proteinExistence type="predicted"/>
<reference evidence="4" key="1">
    <citation type="journal article" date="2020" name="Appl. Environ. Microbiol.">
        <title>Diazotrophic Anaeromyxobacter Isolates from Soils.</title>
        <authorList>
            <person name="Masuda Y."/>
            <person name="Yamanaka H."/>
            <person name="Xu Z.X."/>
            <person name="Shiratori Y."/>
            <person name="Aono T."/>
            <person name="Amachi S."/>
            <person name="Senoo K."/>
            <person name="Itoh H."/>
        </authorList>
    </citation>
    <scope>NUCLEOTIDE SEQUENCE [LARGE SCALE GENOMIC DNA]</scope>
    <source>
        <strain evidence="4">R267</strain>
    </source>
</reference>
<dbReference type="EMBL" id="BJTG01000011">
    <property type="protein sequence ID" value="GEJ59126.1"/>
    <property type="molecule type" value="Genomic_DNA"/>
</dbReference>